<name>A0A8S1DST1_9INSE</name>
<accession>A0A8S1DST1</accession>
<dbReference type="Pfam" id="PF11901">
    <property type="entry name" value="DM9"/>
    <property type="match status" value="1"/>
</dbReference>
<comment type="caution">
    <text evidence="1">The sequence shown here is derived from an EMBL/GenBank/DDBJ whole genome shotgun (WGS) entry which is preliminary data.</text>
</comment>
<dbReference type="OrthoDB" id="2142040at2759"/>
<sequence length="229" mass="25452">MASWLNIREDRKLDLLKIPPEFRVNGKAPIYIAKARIDSSLVPGYVRQRNPVASTGAVRAIPSPAANLLTSPDRDTSPNSSTKMSTIRWLNVREGRTLNTDIIDPEYFVNGEPPIVIARAWHGGHLLPGYVRLSNHVGYFVQRREVVKKTEFQLLLDGSLEWQEVGEGDPVPDNALKVGKTCREPLFLGKAFVNGEDLLGMVTGSVCSVATDRGVFETRTFSILVQVRR</sequence>
<reference evidence="1 2" key="1">
    <citation type="submission" date="2020-04" db="EMBL/GenBank/DDBJ databases">
        <authorList>
            <person name="Alioto T."/>
            <person name="Alioto T."/>
            <person name="Gomez Garrido J."/>
        </authorList>
    </citation>
    <scope>NUCLEOTIDE SEQUENCE [LARGE SCALE GENOMIC DNA]</scope>
</reference>
<dbReference type="InterPro" id="IPR006616">
    <property type="entry name" value="DM9_repeat"/>
</dbReference>
<dbReference type="PANTHER" id="PTHR31649:SF1">
    <property type="entry name" value="FARNESOIC ACID O-METHYL TRANSFERASE DOMAIN-CONTAINING PROTEIN"/>
    <property type="match status" value="1"/>
</dbReference>
<protein>
    <submittedName>
        <fullName evidence="1">Uncharacterized protein</fullName>
    </submittedName>
</protein>
<dbReference type="AlphaFoldDB" id="A0A8S1DST1"/>
<dbReference type="EMBL" id="CADEPI010000400">
    <property type="protein sequence ID" value="CAB3385236.1"/>
    <property type="molecule type" value="Genomic_DNA"/>
</dbReference>
<dbReference type="PANTHER" id="PTHR31649">
    <property type="entry name" value="AGAP009604-PA"/>
    <property type="match status" value="1"/>
</dbReference>
<gene>
    <name evidence="1" type="ORF">CLODIP_2_CD01314</name>
</gene>
<proteinExistence type="predicted"/>
<keyword evidence="2" id="KW-1185">Reference proteome</keyword>
<organism evidence="1 2">
    <name type="scientific">Cloeon dipterum</name>
    <dbReference type="NCBI Taxonomy" id="197152"/>
    <lineage>
        <taxon>Eukaryota</taxon>
        <taxon>Metazoa</taxon>
        <taxon>Ecdysozoa</taxon>
        <taxon>Arthropoda</taxon>
        <taxon>Hexapoda</taxon>
        <taxon>Insecta</taxon>
        <taxon>Pterygota</taxon>
        <taxon>Palaeoptera</taxon>
        <taxon>Ephemeroptera</taxon>
        <taxon>Pisciforma</taxon>
        <taxon>Baetidae</taxon>
        <taxon>Cloeon</taxon>
    </lineage>
</organism>
<dbReference type="Proteomes" id="UP000494165">
    <property type="component" value="Unassembled WGS sequence"/>
</dbReference>
<evidence type="ECO:0000313" key="1">
    <source>
        <dbReference type="EMBL" id="CAB3385236.1"/>
    </source>
</evidence>
<evidence type="ECO:0000313" key="2">
    <source>
        <dbReference type="Proteomes" id="UP000494165"/>
    </source>
</evidence>